<protein>
    <submittedName>
        <fullName evidence="2">Transcriptional regulator, MucR family</fullName>
    </submittedName>
</protein>
<accession>A0A1X7GZ47</accession>
<dbReference type="RefSeq" id="WP_085089493.1">
    <property type="nucleotide sequence ID" value="NZ_FXAK01000007.1"/>
</dbReference>
<organism evidence="2 3">
    <name type="scientific">Azospirillum oryzae</name>
    <dbReference type="NCBI Taxonomy" id="286727"/>
    <lineage>
        <taxon>Bacteria</taxon>
        <taxon>Pseudomonadati</taxon>
        <taxon>Pseudomonadota</taxon>
        <taxon>Alphaproteobacteria</taxon>
        <taxon>Rhodospirillales</taxon>
        <taxon>Azospirillaceae</taxon>
        <taxon>Azospirillum</taxon>
    </lineage>
</organism>
<dbReference type="GO" id="GO:0006355">
    <property type="term" value="P:regulation of DNA-templated transcription"/>
    <property type="evidence" value="ECO:0007669"/>
    <property type="project" value="InterPro"/>
</dbReference>
<dbReference type="GO" id="GO:0008270">
    <property type="term" value="F:zinc ion binding"/>
    <property type="evidence" value="ECO:0007669"/>
    <property type="project" value="InterPro"/>
</dbReference>
<dbReference type="InterPro" id="IPR008807">
    <property type="entry name" value="ROS_MUCR"/>
</dbReference>
<dbReference type="STRING" id="286727.SAMN02982917_4614"/>
<evidence type="ECO:0000313" key="3">
    <source>
        <dbReference type="Proteomes" id="UP000192936"/>
    </source>
</evidence>
<dbReference type="EMBL" id="FXAK01000007">
    <property type="protein sequence ID" value="SMF76703.1"/>
    <property type="molecule type" value="Genomic_DNA"/>
</dbReference>
<evidence type="ECO:0000256" key="1">
    <source>
        <dbReference type="ARBA" id="ARBA00007031"/>
    </source>
</evidence>
<sequence>MSIDQTELQSLTARVVAAYVGNNSVPVQDLPTLINSVQAAFRNLGDDKPAPAKAELVPAVAIKKSVTPEFIVCLEDGKKLKMLKRHLKTVYDMTPDEYRAKWGLPPEYPMVAPNYAKARSEMATKLGLGRKRAAAE</sequence>
<dbReference type="AlphaFoldDB" id="A0A1X7GZ47"/>
<dbReference type="OrthoDB" id="9809693at2"/>
<reference evidence="2 3" key="1">
    <citation type="submission" date="2017-04" db="EMBL/GenBank/DDBJ databases">
        <authorList>
            <person name="Afonso C.L."/>
            <person name="Miller P.J."/>
            <person name="Scott M.A."/>
            <person name="Spackman E."/>
            <person name="Goraichik I."/>
            <person name="Dimitrov K.M."/>
            <person name="Suarez D.L."/>
            <person name="Swayne D.E."/>
        </authorList>
    </citation>
    <scope>NUCLEOTIDE SEQUENCE [LARGE SCALE GENOMIC DNA]</scope>
    <source>
        <strain evidence="2 3">A2P</strain>
    </source>
</reference>
<dbReference type="GO" id="GO:0003677">
    <property type="term" value="F:DNA binding"/>
    <property type="evidence" value="ECO:0007669"/>
    <property type="project" value="InterPro"/>
</dbReference>
<dbReference type="Proteomes" id="UP000192936">
    <property type="component" value="Unassembled WGS sequence"/>
</dbReference>
<dbReference type="Gene3D" id="1.10.10.1550">
    <property type="entry name" value="ROS/MUCR transcriptional regulator protein"/>
    <property type="match status" value="1"/>
</dbReference>
<gene>
    <name evidence="2" type="ORF">SAMN02982917_4614</name>
</gene>
<dbReference type="Pfam" id="PF05443">
    <property type="entry name" value="ROS_MUCR"/>
    <property type="match status" value="1"/>
</dbReference>
<comment type="similarity">
    <text evidence="1">Belongs to the ros/MucR family.</text>
</comment>
<evidence type="ECO:0000313" key="2">
    <source>
        <dbReference type="EMBL" id="SMF76703.1"/>
    </source>
</evidence>
<dbReference type="InterPro" id="IPR041920">
    <property type="entry name" value="ROS/MUCR_sf"/>
</dbReference>
<proteinExistence type="inferred from homology"/>
<name>A0A1X7GZ47_9PROT</name>